<feature type="transmembrane region" description="Helical" evidence="23">
    <location>
        <begin position="551"/>
        <end position="574"/>
    </location>
</feature>
<dbReference type="EC" id="7.2.2.8" evidence="3"/>
<dbReference type="PANTHER" id="PTHR43520:SF6">
    <property type="entry name" value="COPPER-EXPORTING P-TYPE ATPASE"/>
    <property type="match status" value="1"/>
</dbReference>
<evidence type="ECO:0000256" key="24">
    <source>
        <dbReference type="SAM" id="MobiDB-lite"/>
    </source>
</evidence>
<evidence type="ECO:0000256" key="16">
    <source>
        <dbReference type="ARBA" id="ARBA00022989"/>
    </source>
</evidence>
<evidence type="ECO:0000313" key="26">
    <source>
        <dbReference type="EMBL" id="RAS69177.1"/>
    </source>
</evidence>
<dbReference type="GO" id="GO:0140581">
    <property type="term" value="F:P-type monovalent copper transporter activity"/>
    <property type="evidence" value="ECO:0007669"/>
    <property type="project" value="UniProtKB-EC"/>
</dbReference>
<dbReference type="NCBIfam" id="TIGR01511">
    <property type="entry name" value="ATPase-IB1_Cu"/>
    <property type="match status" value="1"/>
</dbReference>
<dbReference type="NCBIfam" id="TIGR01494">
    <property type="entry name" value="ATPase_P-type"/>
    <property type="match status" value="1"/>
</dbReference>
<dbReference type="GO" id="GO:0055070">
    <property type="term" value="P:copper ion homeostasis"/>
    <property type="evidence" value="ECO:0007669"/>
    <property type="project" value="TreeGrafter"/>
</dbReference>
<dbReference type="SFLD" id="SFLDS00003">
    <property type="entry name" value="Haloacid_Dehalogenase"/>
    <property type="match status" value="1"/>
</dbReference>
<feature type="region of interest" description="Disordered" evidence="24">
    <location>
        <begin position="139"/>
        <end position="175"/>
    </location>
</feature>
<feature type="compositionally biased region" description="Basic and acidic residues" evidence="24">
    <location>
        <begin position="145"/>
        <end position="158"/>
    </location>
</feature>
<evidence type="ECO:0000256" key="4">
    <source>
        <dbReference type="ARBA" id="ARBA00015102"/>
    </source>
</evidence>
<evidence type="ECO:0000256" key="17">
    <source>
        <dbReference type="ARBA" id="ARBA00023008"/>
    </source>
</evidence>
<keyword evidence="13 23" id="KW-0067">ATP-binding</keyword>
<dbReference type="RefSeq" id="WP_112403146.1">
    <property type="nucleotide sequence ID" value="NZ_QLTR01000002.1"/>
</dbReference>
<evidence type="ECO:0000256" key="2">
    <source>
        <dbReference type="ARBA" id="ARBA00006024"/>
    </source>
</evidence>
<dbReference type="FunFam" id="2.70.150.10:FF:000002">
    <property type="entry name" value="Copper-transporting ATPase 1, putative"/>
    <property type="match status" value="1"/>
</dbReference>
<sequence length="923" mass="98423">MGHYALPLSGLNCMGCARKVERQLNTDFTVEIKTLSPTFIELDVNSPLEKVIDSIESLGYHAGNTLQFSLQGLNCGNCVNKLTKHLQTFDDIARLNVSKESLSLITSSSHEEIINRVAEVGYEATLINALQVDEEEQIEVTADEPAQKEKVAEPKAATEEPTSAEPEPTELTPTQADDLVNTHLLIKGMTCASCVSSVEKSLLSVPGVEKAQVNLAEQSALVISNQDVTSALVAAVSQAGYQAEWVDDPAEQQKKQQLNLDNIQKEHKRNALLGLVMGVPLMAWGVFGGNMMIQTTSDQVAWGVVGLLCLALLSTAGKGFFTSAWQAFTHRRATMDTLVALGTGAAWFYSTLVVIAPNWFPDNARHVYFEATAMIIGLISLGHYIEAKAKAKTTQSLQALINLQPQQATLVVTNNGKTTEQTIAIADIKQGMTLRVKPGEQSPVDGVVLEGSSYVDESMLTGEPIPVHKSASSHVSAGTINQDGSLLIEATGIGSQTMLSRIIKMVRQAQSSKPAIAKMADQISAVFVPTVVLIAIFSALIWYWFGPEPKASYMLVIATTVLIIACPCALGLATPLSVTVGVGKAAEMGILIRDANVLQSASKINTVVFDKTGTLTQGKPSVQQLAAFNTDKQQVLSLAYALELQSEHPLAKAVCLYAKENEITSATINNFVNSRGQGIQADYQGQTVHIGSVGYFHSLGIDLAEAQQTLDEYSSNAWTPVAIALDKQLIGLFAIADPVKESASQAIQALNEMGIHTVMLTGDNQSVANSIASKLGISQVIAQVLPDQKAQHIEALQKQNRIVAMVGDGINDAPALAQANIGIAMGSGSDVAIESAQMTLLNSSPLSVVSAIELSQATIKNMKQNLFGAFVYNTFGIPIAAGVLYPAFGFLLSPVVAGAAMALSSITVVSNANRLRLVKTRFH</sequence>
<evidence type="ECO:0000256" key="3">
    <source>
        <dbReference type="ARBA" id="ARBA00012517"/>
    </source>
</evidence>
<evidence type="ECO:0000256" key="7">
    <source>
        <dbReference type="ARBA" id="ARBA00022553"/>
    </source>
</evidence>
<evidence type="ECO:0000256" key="18">
    <source>
        <dbReference type="ARBA" id="ARBA00023065"/>
    </source>
</evidence>
<keyword evidence="8 23" id="KW-0812">Transmembrane</keyword>
<organism evidence="26 27">
    <name type="scientific">Vibrio diazotrophicus</name>
    <dbReference type="NCBI Taxonomy" id="685"/>
    <lineage>
        <taxon>Bacteria</taxon>
        <taxon>Pseudomonadati</taxon>
        <taxon>Pseudomonadota</taxon>
        <taxon>Gammaproteobacteria</taxon>
        <taxon>Vibrionales</taxon>
        <taxon>Vibrionaceae</taxon>
        <taxon>Vibrio</taxon>
    </lineage>
</organism>
<reference evidence="26 27" key="1">
    <citation type="submission" date="2018-06" db="EMBL/GenBank/DDBJ databases">
        <title>Freshwater and sediment microbial communities from various areas in North America, analyzing microbe dynamics in response to fracking.</title>
        <authorList>
            <person name="Lamendella R."/>
        </authorList>
    </citation>
    <scope>NUCLEOTIDE SEQUENCE [LARGE SCALE GENOMIC DNA]</scope>
    <source>
        <strain evidence="26 27">99A</strain>
    </source>
</reference>
<feature type="compositionally biased region" description="Low complexity" evidence="24">
    <location>
        <begin position="159"/>
        <end position="175"/>
    </location>
</feature>
<dbReference type="InterPro" id="IPR059000">
    <property type="entry name" value="ATPase_P-type_domA"/>
</dbReference>
<comment type="similarity">
    <text evidence="2 23">Belongs to the cation transport ATPase (P-type) (TC 3.A.3) family. Type IB subfamily.</text>
</comment>
<keyword evidence="5" id="KW-0813">Transport</keyword>
<comment type="subcellular location">
    <subcellularLocation>
        <location evidence="1">Cell membrane</location>
        <topology evidence="1">Multi-pass membrane protein</topology>
    </subcellularLocation>
</comment>
<feature type="transmembrane region" description="Helical" evidence="23">
    <location>
        <begin position="866"/>
        <end position="885"/>
    </location>
</feature>
<dbReference type="PRINTS" id="PR00119">
    <property type="entry name" value="CATATPASE"/>
</dbReference>
<dbReference type="GO" id="GO:0016887">
    <property type="term" value="F:ATP hydrolysis activity"/>
    <property type="evidence" value="ECO:0007669"/>
    <property type="project" value="InterPro"/>
</dbReference>
<evidence type="ECO:0000256" key="22">
    <source>
        <dbReference type="ARBA" id="ARBA00049289"/>
    </source>
</evidence>
<evidence type="ECO:0000256" key="5">
    <source>
        <dbReference type="ARBA" id="ARBA00022448"/>
    </source>
</evidence>
<dbReference type="PROSITE" id="PS00154">
    <property type="entry name" value="ATPASE_E1_E2"/>
    <property type="match status" value="1"/>
</dbReference>
<dbReference type="InterPro" id="IPR027256">
    <property type="entry name" value="P-typ_ATPase_IB"/>
</dbReference>
<feature type="transmembrane region" description="Helical" evidence="23">
    <location>
        <begin position="272"/>
        <end position="293"/>
    </location>
</feature>
<evidence type="ECO:0000256" key="15">
    <source>
        <dbReference type="ARBA" id="ARBA00022967"/>
    </source>
</evidence>
<keyword evidence="7" id="KW-0597">Phosphoprotein</keyword>
<feature type="transmembrane region" description="Helical" evidence="23">
    <location>
        <begin position="338"/>
        <end position="360"/>
    </location>
</feature>
<dbReference type="Pfam" id="PF00702">
    <property type="entry name" value="Hydrolase"/>
    <property type="match status" value="1"/>
</dbReference>
<protein>
    <recommendedName>
        <fullName evidence="4">Copper-exporting P-type ATPase</fullName>
        <ecNumber evidence="3">7.2.2.8</ecNumber>
    </recommendedName>
    <alternativeName>
        <fullName evidence="20">Copper-exporting P-type ATPase A</fullName>
    </alternativeName>
    <alternativeName>
        <fullName evidence="21">Cu(+)-exporting ATPase</fullName>
    </alternativeName>
</protein>
<feature type="transmembrane region" description="Helical" evidence="23">
    <location>
        <begin position="366"/>
        <end position="385"/>
    </location>
</feature>
<dbReference type="PROSITE" id="PS50846">
    <property type="entry name" value="HMA_2"/>
    <property type="match status" value="2"/>
</dbReference>
<dbReference type="AlphaFoldDB" id="A0A329ED95"/>
<dbReference type="PROSITE" id="PS01229">
    <property type="entry name" value="COF_2"/>
    <property type="match status" value="1"/>
</dbReference>
<keyword evidence="16 23" id="KW-1133">Transmembrane helix</keyword>
<evidence type="ECO:0000256" key="8">
    <source>
        <dbReference type="ARBA" id="ARBA00022692"/>
    </source>
</evidence>
<dbReference type="Proteomes" id="UP000248729">
    <property type="component" value="Unassembled WGS sequence"/>
</dbReference>
<evidence type="ECO:0000256" key="10">
    <source>
        <dbReference type="ARBA" id="ARBA00022737"/>
    </source>
</evidence>
<dbReference type="Pfam" id="PF00122">
    <property type="entry name" value="E1-E2_ATPase"/>
    <property type="match status" value="1"/>
</dbReference>
<dbReference type="InterPro" id="IPR018303">
    <property type="entry name" value="ATPase_P-typ_P_site"/>
</dbReference>
<dbReference type="SUPFAM" id="SSF56784">
    <property type="entry name" value="HAD-like"/>
    <property type="match status" value="1"/>
</dbReference>
<dbReference type="InterPro" id="IPR023298">
    <property type="entry name" value="ATPase_P-typ_TM_dom_sf"/>
</dbReference>
<feature type="transmembrane region" description="Helical" evidence="23">
    <location>
        <begin position="523"/>
        <end position="545"/>
    </location>
</feature>
<evidence type="ECO:0000256" key="1">
    <source>
        <dbReference type="ARBA" id="ARBA00004651"/>
    </source>
</evidence>
<evidence type="ECO:0000313" key="27">
    <source>
        <dbReference type="Proteomes" id="UP000248729"/>
    </source>
</evidence>
<dbReference type="InterPro" id="IPR006121">
    <property type="entry name" value="HMA_dom"/>
</dbReference>
<evidence type="ECO:0000256" key="19">
    <source>
        <dbReference type="ARBA" id="ARBA00023136"/>
    </source>
</evidence>
<dbReference type="InterPro" id="IPR017969">
    <property type="entry name" value="Heavy-metal-associated_CS"/>
</dbReference>
<dbReference type="GO" id="GO:0005507">
    <property type="term" value="F:copper ion binding"/>
    <property type="evidence" value="ECO:0007669"/>
    <property type="project" value="TreeGrafter"/>
</dbReference>
<dbReference type="SFLD" id="SFLDF00027">
    <property type="entry name" value="p-type_atpase"/>
    <property type="match status" value="1"/>
</dbReference>
<comment type="catalytic activity">
    <reaction evidence="22">
        <text>Cu(+)(in) + ATP + H2O = Cu(+)(out) + ADP + phosphate + H(+)</text>
        <dbReference type="Rhea" id="RHEA:25792"/>
        <dbReference type="ChEBI" id="CHEBI:15377"/>
        <dbReference type="ChEBI" id="CHEBI:15378"/>
        <dbReference type="ChEBI" id="CHEBI:30616"/>
        <dbReference type="ChEBI" id="CHEBI:43474"/>
        <dbReference type="ChEBI" id="CHEBI:49552"/>
        <dbReference type="ChEBI" id="CHEBI:456216"/>
        <dbReference type="EC" id="7.2.2.8"/>
    </reaction>
</comment>
<dbReference type="EMBL" id="QLTR01000002">
    <property type="protein sequence ID" value="RAS69177.1"/>
    <property type="molecule type" value="Genomic_DNA"/>
</dbReference>
<dbReference type="InterPro" id="IPR001757">
    <property type="entry name" value="P_typ_ATPase"/>
</dbReference>
<evidence type="ECO:0000256" key="14">
    <source>
        <dbReference type="ARBA" id="ARBA00022842"/>
    </source>
</evidence>
<evidence type="ECO:0000256" key="9">
    <source>
        <dbReference type="ARBA" id="ARBA00022723"/>
    </source>
</evidence>
<accession>A0A329ED95</accession>
<keyword evidence="10" id="KW-0677">Repeat</keyword>
<keyword evidence="14" id="KW-0460">Magnesium</keyword>
<evidence type="ECO:0000256" key="11">
    <source>
        <dbReference type="ARBA" id="ARBA00022741"/>
    </source>
</evidence>
<dbReference type="GO" id="GO:0005524">
    <property type="term" value="F:ATP binding"/>
    <property type="evidence" value="ECO:0007669"/>
    <property type="project" value="UniProtKB-UniRule"/>
</dbReference>
<dbReference type="CDD" id="cd02094">
    <property type="entry name" value="P-type_ATPase_Cu-like"/>
    <property type="match status" value="1"/>
</dbReference>
<keyword evidence="6 23" id="KW-1003">Cell membrane</keyword>
<keyword evidence="11 23" id="KW-0547">Nucleotide-binding</keyword>
<comment type="caution">
    <text evidence="26">The sequence shown here is derived from an EMBL/GenBank/DDBJ whole genome shotgun (WGS) entry which is preliminary data.</text>
</comment>
<proteinExistence type="inferred from homology"/>
<dbReference type="Gene3D" id="3.30.70.100">
    <property type="match status" value="2"/>
</dbReference>
<dbReference type="InterPro" id="IPR023214">
    <property type="entry name" value="HAD_sf"/>
</dbReference>
<evidence type="ECO:0000256" key="13">
    <source>
        <dbReference type="ARBA" id="ARBA00022840"/>
    </source>
</evidence>
<evidence type="ECO:0000256" key="12">
    <source>
        <dbReference type="ARBA" id="ARBA00022796"/>
    </source>
</evidence>
<keyword evidence="17" id="KW-0186">Copper</keyword>
<dbReference type="InterPro" id="IPR008250">
    <property type="entry name" value="ATPase_P-typ_transduc_dom_A_sf"/>
</dbReference>
<evidence type="ECO:0000256" key="20">
    <source>
        <dbReference type="ARBA" id="ARBA00029719"/>
    </source>
</evidence>
<dbReference type="PANTHER" id="PTHR43520">
    <property type="entry name" value="ATP7, ISOFORM B"/>
    <property type="match status" value="1"/>
</dbReference>
<keyword evidence="9 23" id="KW-0479">Metal-binding</keyword>
<name>A0A329ED95_VIBDI</name>
<feature type="domain" description="HMA" evidence="25">
    <location>
        <begin position="180"/>
        <end position="244"/>
    </location>
</feature>
<dbReference type="SUPFAM" id="SSF81653">
    <property type="entry name" value="Calcium ATPase, transduction domain A"/>
    <property type="match status" value="1"/>
</dbReference>
<evidence type="ECO:0000256" key="21">
    <source>
        <dbReference type="ARBA" id="ARBA00033239"/>
    </source>
</evidence>
<dbReference type="SFLD" id="SFLDG00002">
    <property type="entry name" value="C1.7:_P-type_atpase_like"/>
    <property type="match status" value="1"/>
</dbReference>
<dbReference type="InterPro" id="IPR036412">
    <property type="entry name" value="HAD-like_sf"/>
</dbReference>
<dbReference type="CDD" id="cd00371">
    <property type="entry name" value="HMA"/>
    <property type="match status" value="2"/>
</dbReference>
<dbReference type="InterPro" id="IPR036163">
    <property type="entry name" value="HMA_dom_sf"/>
</dbReference>
<feature type="domain" description="HMA" evidence="25">
    <location>
        <begin position="64"/>
        <end position="125"/>
    </location>
</feature>
<keyword evidence="19 23" id="KW-0472">Membrane</keyword>
<feature type="transmembrane region" description="Helical" evidence="23">
    <location>
        <begin position="891"/>
        <end position="912"/>
    </location>
</feature>
<dbReference type="NCBIfam" id="TIGR01525">
    <property type="entry name" value="ATPase-IB_hvy"/>
    <property type="match status" value="1"/>
</dbReference>
<dbReference type="SUPFAM" id="SSF81665">
    <property type="entry name" value="Calcium ATPase, transmembrane domain M"/>
    <property type="match status" value="1"/>
</dbReference>
<feature type="transmembrane region" description="Helical" evidence="23">
    <location>
        <begin position="299"/>
        <end position="317"/>
    </location>
</feature>
<dbReference type="GO" id="GO:0043682">
    <property type="term" value="F:P-type divalent copper transporter activity"/>
    <property type="evidence" value="ECO:0007669"/>
    <property type="project" value="TreeGrafter"/>
</dbReference>
<dbReference type="Gene3D" id="3.40.50.1000">
    <property type="entry name" value="HAD superfamily/HAD-like"/>
    <property type="match status" value="1"/>
</dbReference>
<dbReference type="Gene3D" id="3.40.1110.10">
    <property type="entry name" value="Calcium-transporting ATPase, cytoplasmic domain N"/>
    <property type="match status" value="1"/>
</dbReference>
<evidence type="ECO:0000259" key="25">
    <source>
        <dbReference type="PROSITE" id="PS50846"/>
    </source>
</evidence>
<evidence type="ECO:0000256" key="23">
    <source>
        <dbReference type="RuleBase" id="RU362081"/>
    </source>
</evidence>
<dbReference type="FunFam" id="3.30.70.100:FF:000001">
    <property type="entry name" value="ATPase copper transporting beta"/>
    <property type="match status" value="1"/>
</dbReference>
<keyword evidence="18" id="KW-0406">Ion transport</keyword>
<dbReference type="PROSITE" id="PS01047">
    <property type="entry name" value="HMA_1"/>
    <property type="match status" value="1"/>
</dbReference>
<keyword evidence="12" id="KW-0187">Copper transport</keyword>
<evidence type="ECO:0000256" key="6">
    <source>
        <dbReference type="ARBA" id="ARBA00022475"/>
    </source>
</evidence>
<keyword evidence="15" id="KW-1278">Translocase</keyword>
<dbReference type="SUPFAM" id="SSF55008">
    <property type="entry name" value="HMA, heavy metal-associated domain"/>
    <property type="match status" value="2"/>
</dbReference>
<dbReference type="GO" id="GO:0005886">
    <property type="term" value="C:plasma membrane"/>
    <property type="evidence" value="ECO:0007669"/>
    <property type="project" value="UniProtKB-SubCell"/>
</dbReference>
<gene>
    <name evidence="26" type="ORF">DET48_1024</name>
</gene>
<dbReference type="Gene3D" id="2.70.150.10">
    <property type="entry name" value="Calcium-transporting ATPase, cytoplasmic transduction domain A"/>
    <property type="match status" value="1"/>
</dbReference>
<dbReference type="PRINTS" id="PR00943">
    <property type="entry name" value="CUATPASE"/>
</dbReference>
<dbReference type="InterPro" id="IPR044492">
    <property type="entry name" value="P_typ_ATPase_HD_dom"/>
</dbReference>
<dbReference type="Pfam" id="PF00403">
    <property type="entry name" value="HMA"/>
    <property type="match status" value="1"/>
</dbReference>
<dbReference type="InterPro" id="IPR023299">
    <property type="entry name" value="ATPase_P-typ_cyto_dom_N"/>
</dbReference>